<protein>
    <submittedName>
        <fullName evidence="1">Uncharacterized protein</fullName>
    </submittedName>
</protein>
<dbReference type="RefSeq" id="WP_147437305.1">
    <property type="nucleotide sequence ID" value="NZ_REFC01000017.1"/>
</dbReference>
<dbReference type="AlphaFoldDB" id="A0A3L9Y7E6"/>
<dbReference type="OrthoDB" id="1421956at2"/>
<keyword evidence="2" id="KW-1185">Reference proteome</keyword>
<organism evidence="1 2">
    <name type="scientific">Ulvibacter antarcticus</name>
    <dbReference type="NCBI Taxonomy" id="442714"/>
    <lineage>
        <taxon>Bacteria</taxon>
        <taxon>Pseudomonadati</taxon>
        <taxon>Bacteroidota</taxon>
        <taxon>Flavobacteriia</taxon>
        <taxon>Flavobacteriales</taxon>
        <taxon>Flavobacteriaceae</taxon>
        <taxon>Ulvibacter</taxon>
    </lineage>
</organism>
<sequence>MTALDTLEFTTSTDFLQSMDSRCFNLSQIHKSNGLIIQNHSLINRLPGVNKININETFGTVRIQATSKILGQNYNQGISSNTLDQFINEINKTGLVLNKDFISDCELKLIHVKNDLKLLKEPIEYINTLNQLIAPYFYKTKYNTGIAFNEKIFSTPIRFTCYAKEFEIESNKSFYNTYPQLAKDFDGVLRAESKLPKGATIRKYFKSANLIDVLNLKNLNHSLLDKVIHKQTNFKPFFNTYKMTNTEEKNFAQIYYLNEFYNGDFNSIMQHIKSKLGEKTKATYQRKKVKKYLSMINNADKNFSLEDINEIREALKEQLI</sequence>
<dbReference type="Proteomes" id="UP000271339">
    <property type="component" value="Unassembled WGS sequence"/>
</dbReference>
<name>A0A3L9Y7E6_9FLAO</name>
<dbReference type="EMBL" id="REFC01000017">
    <property type="protein sequence ID" value="RMA56646.1"/>
    <property type="molecule type" value="Genomic_DNA"/>
</dbReference>
<comment type="caution">
    <text evidence="1">The sequence shown here is derived from an EMBL/GenBank/DDBJ whole genome shotgun (WGS) entry which is preliminary data.</text>
</comment>
<accession>A0A3L9Y7E6</accession>
<evidence type="ECO:0000313" key="2">
    <source>
        <dbReference type="Proteomes" id="UP000271339"/>
    </source>
</evidence>
<proteinExistence type="predicted"/>
<gene>
    <name evidence="1" type="ORF">BXY75_3349</name>
</gene>
<reference evidence="1 2" key="1">
    <citation type="submission" date="2018-10" db="EMBL/GenBank/DDBJ databases">
        <title>Genomic Encyclopedia of Archaeal and Bacterial Type Strains, Phase II (KMG-II): from individual species to whole genera.</title>
        <authorList>
            <person name="Goeker M."/>
        </authorList>
    </citation>
    <scope>NUCLEOTIDE SEQUENCE [LARGE SCALE GENOMIC DNA]</scope>
    <source>
        <strain evidence="1 2">DSM 23424</strain>
    </source>
</reference>
<evidence type="ECO:0000313" key="1">
    <source>
        <dbReference type="EMBL" id="RMA56646.1"/>
    </source>
</evidence>